<proteinExistence type="predicted"/>
<feature type="region of interest" description="Disordered" evidence="1">
    <location>
        <begin position="1"/>
        <end position="25"/>
    </location>
</feature>
<reference evidence="5" key="1">
    <citation type="submission" date="2014-10" db="EMBL/GenBank/DDBJ databases">
        <authorList>
            <person name="King R."/>
        </authorList>
    </citation>
    <scope>NUCLEOTIDE SEQUENCE [LARGE SCALE GENOMIC DNA]</scope>
    <source>
        <strain evidence="5">A3/5</strain>
    </source>
</reference>
<feature type="transmembrane region" description="Helical" evidence="2">
    <location>
        <begin position="396"/>
        <end position="414"/>
    </location>
</feature>
<feature type="domain" description="DUF6594" evidence="3">
    <location>
        <begin position="204"/>
        <end position="409"/>
    </location>
</feature>
<feature type="transmembrane region" description="Helical" evidence="2">
    <location>
        <begin position="362"/>
        <end position="384"/>
    </location>
</feature>
<dbReference type="Proteomes" id="UP000245910">
    <property type="component" value="Chromosome IIII"/>
</dbReference>
<evidence type="ECO:0000313" key="4">
    <source>
        <dbReference type="EMBL" id="CEI39109.1"/>
    </source>
</evidence>
<organism evidence="4 5">
    <name type="scientific">Fusarium venenatum</name>
    <dbReference type="NCBI Taxonomy" id="56646"/>
    <lineage>
        <taxon>Eukaryota</taxon>
        <taxon>Fungi</taxon>
        <taxon>Dikarya</taxon>
        <taxon>Ascomycota</taxon>
        <taxon>Pezizomycotina</taxon>
        <taxon>Sordariomycetes</taxon>
        <taxon>Hypocreomycetidae</taxon>
        <taxon>Hypocreales</taxon>
        <taxon>Nectriaceae</taxon>
        <taxon>Fusarium</taxon>
    </lineage>
</organism>
<keyword evidence="2" id="KW-0472">Membrane</keyword>
<keyword evidence="5" id="KW-1185">Reference proteome</keyword>
<evidence type="ECO:0000256" key="2">
    <source>
        <dbReference type="SAM" id="Phobius"/>
    </source>
</evidence>
<name>A0A2L2T1Y7_9HYPO</name>
<dbReference type="InterPro" id="IPR046529">
    <property type="entry name" value="DUF6594"/>
</dbReference>
<dbReference type="Pfam" id="PF20237">
    <property type="entry name" value="DUF6594"/>
    <property type="match status" value="1"/>
</dbReference>
<evidence type="ECO:0000259" key="3">
    <source>
        <dbReference type="Pfam" id="PF20237"/>
    </source>
</evidence>
<sequence length="439" mass="49418">MTAEKVSHPKNTLLVPVTPKPKPKSTPSVLIPLVAAIPVQAEKAAQSPPRATKSSPLYQFVCNLVPPYPWTIMEQHPINAVEKESLASRNLTRYLQFIENKKSSVLKFEKSQIDYMLTQDIELDVRCRSMFSLQFVEIDALLSHDSPIKQPRGCQAQHVLVLFLFGAGLGEWPGAAFGRPRCIDKRTRHPQDAVCADCGGRFRLCRQQQRDTRLMVLPRFTEIYSHCLIDLGSRVSSLEAELKRTDKAGESNSELLDKLEQTTFRYGQILLQAQKIHALDQPNRRFLRNLVTWNRGILKDDDTGFLEEPLDDWVSIKDHNRLDQFITLIPATSIGRVLAWPFRSNTEMVGENMLDDYHEGVMKFAIFTVFSLILGIFTCAPAGIQSLNVVSTIGEVAVYVAFVTVFGWLSLGLFQGFERPLLTSLAFAGLMANLLRGNN</sequence>
<keyword evidence="2" id="KW-1133">Transmembrane helix</keyword>
<dbReference type="EMBL" id="LN649232">
    <property type="protein sequence ID" value="CEI39109.1"/>
    <property type="molecule type" value="Genomic_DNA"/>
</dbReference>
<protein>
    <recommendedName>
        <fullName evidence="3">DUF6594 domain-containing protein</fullName>
    </recommendedName>
</protein>
<evidence type="ECO:0000313" key="5">
    <source>
        <dbReference type="Proteomes" id="UP000245910"/>
    </source>
</evidence>
<keyword evidence="2" id="KW-0812">Transmembrane</keyword>
<accession>A0A2L2T1Y7</accession>
<dbReference type="AlphaFoldDB" id="A0A2L2T1Y7"/>
<evidence type="ECO:0000256" key="1">
    <source>
        <dbReference type="SAM" id="MobiDB-lite"/>
    </source>
</evidence>